<gene>
    <name evidence="1" type="ORF">NUW58_g3413</name>
</gene>
<evidence type="ECO:0000313" key="2">
    <source>
        <dbReference type="Proteomes" id="UP001143856"/>
    </source>
</evidence>
<dbReference type="EMBL" id="JAPDGR010000515">
    <property type="protein sequence ID" value="KAJ2989553.1"/>
    <property type="molecule type" value="Genomic_DNA"/>
</dbReference>
<reference evidence="1" key="1">
    <citation type="submission" date="2022-10" db="EMBL/GenBank/DDBJ databases">
        <title>Genome Sequence of Xylaria curta.</title>
        <authorList>
            <person name="Buettner E."/>
        </authorList>
    </citation>
    <scope>NUCLEOTIDE SEQUENCE</scope>
    <source>
        <strain evidence="1">Babe10</strain>
    </source>
</reference>
<comment type="caution">
    <text evidence="1">The sequence shown here is derived from an EMBL/GenBank/DDBJ whole genome shotgun (WGS) entry which is preliminary data.</text>
</comment>
<protein>
    <submittedName>
        <fullName evidence="1">Uncharacterized protein</fullName>
    </submittedName>
</protein>
<name>A0ACC1PCP5_9PEZI</name>
<organism evidence="1 2">
    <name type="scientific">Xylaria curta</name>
    <dbReference type="NCBI Taxonomy" id="42375"/>
    <lineage>
        <taxon>Eukaryota</taxon>
        <taxon>Fungi</taxon>
        <taxon>Dikarya</taxon>
        <taxon>Ascomycota</taxon>
        <taxon>Pezizomycotina</taxon>
        <taxon>Sordariomycetes</taxon>
        <taxon>Xylariomycetidae</taxon>
        <taxon>Xylariales</taxon>
        <taxon>Xylariaceae</taxon>
        <taxon>Xylaria</taxon>
    </lineage>
</organism>
<proteinExistence type="predicted"/>
<sequence length="1227" mass="139402">MENFELLDYQPNSQIASTIEANFLPPLEDSQETQVVASDWHGNGGDHEKDATSQSQQLTESLFIRRPEPEDPRNFQFGFQYTKAQAPQILPVHPKAPPKGVIGRTDSRNDNDIQPKIQFHGPSHQAGDDPLNAPRNMLEVGIHGGKAQLTTSTQNHDAILVPSDSSSDTTMPTKNQTEDRHSSITQKDSPLEPPFQNHPPFRGNASDPFQRTKEHTRSPINKVEKPKLPKAIANIQRKALIQSNHTQRHDSSPRCSKSQAVRVSPSRFNKEWTDQNMGNTHESSPARTRRHQKLPIGDAPLHQQSDSLEIQTLLAAAGLRKHRSNVATTTCPLARVEDENENFHGRPTSRASNISKPRASAVRKHTRRRRDTPNLETSNELRQSLGESWNKYFIHEAKQTERWKEKMQDMINQLSQRDDRIAEFLAKIQQKDQMIMDLSNQNEERDTLFQKQESAIAESEKRRQGMRGKLNEYKDRLNDATKEQQNIFKYFQPRYHQMREQLQLAEDSHRISLEQALSTANNVRNQIRGSLEEVKALSRDEIAKLNTEIATLRVKIVERDEASAREKEHIDGLRQELTETHQMNGDVLESLREQNLEIIDKSKKRDTQLQNIEESIHQQGLSIHSLLENLEMNKASAITSSQLAESLKAFQTKLLDCVRSEFREREASSREISSNVTSDLKPEILGIHKLCTDLNTHIQDCRKASEWQERHGKVQMDHQTLLWEAGQLKEKLAKMRDKAKAQLEQHEGLQQELLTLRASANAAEEFNNRIKNLETTEQQILGSLNEKEIQAQGLEAKLKLADEVLSIQKQQLEDQERKNRDEHEEHAREIAMCRELQEQAIEQAINEESARVRAEFQDIQDRLKGAEQDYTRLQKEFVQAKQEARNELKASEDEAARQVQEFLEPAVNRIDKALDGLVALDEAKDDLKTNLEVWSSNRIELSLLQQAVQKLAKDQQMASKNGQQLGELLDVTKKFSDSFHYYKSETDAFNRAIELAKTVNAEKGRAGHHGHKRVRARGKSHPQHRRVTIQAPRADNGDGGKAVSVSIEEERATRRQAPSPIGIMKPAFPRAESPQEESYQNMPLTTSKPTRESSGRRVANRGGTLALPSHSTYNRPVSGTSVKTEEPTSEQAPETMGTMSTATSSTPRKRKSAEIKSSQEGNAEQKQSQSITTRRVKLSRSMSSDFFDSISEEPAAESVQPRTRPQRPRGGPIERRSRPFATYGSSN</sequence>
<evidence type="ECO:0000313" key="1">
    <source>
        <dbReference type="EMBL" id="KAJ2989553.1"/>
    </source>
</evidence>
<accession>A0ACC1PCP5</accession>
<keyword evidence="2" id="KW-1185">Reference proteome</keyword>
<dbReference type="Proteomes" id="UP001143856">
    <property type="component" value="Unassembled WGS sequence"/>
</dbReference>